<dbReference type="Proteomes" id="UP000008022">
    <property type="component" value="Unassembled WGS sequence"/>
</dbReference>
<dbReference type="OMA" id="SRMWIGS"/>
<organism evidence="2 3">
    <name type="scientific">Oryza rufipogon</name>
    <name type="common">Brownbeard rice</name>
    <name type="synonym">Asian wild rice</name>
    <dbReference type="NCBI Taxonomy" id="4529"/>
    <lineage>
        <taxon>Eukaryota</taxon>
        <taxon>Viridiplantae</taxon>
        <taxon>Streptophyta</taxon>
        <taxon>Embryophyta</taxon>
        <taxon>Tracheophyta</taxon>
        <taxon>Spermatophyta</taxon>
        <taxon>Magnoliopsida</taxon>
        <taxon>Liliopsida</taxon>
        <taxon>Poales</taxon>
        <taxon>Poaceae</taxon>
        <taxon>BOP clade</taxon>
        <taxon>Oryzoideae</taxon>
        <taxon>Oryzeae</taxon>
        <taxon>Oryzinae</taxon>
        <taxon>Oryza</taxon>
    </lineage>
</organism>
<dbReference type="InterPro" id="IPR005174">
    <property type="entry name" value="KIB1-4_b-propeller"/>
</dbReference>
<evidence type="ECO:0000259" key="1">
    <source>
        <dbReference type="Pfam" id="PF03478"/>
    </source>
</evidence>
<evidence type="ECO:0000313" key="3">
    <source>
        <dbReference type="Proteomes" id="UP000008022"/>
    </source>
</evidence>
<name>A0A0E0N0J2_ORYRU</name>
<dbReference type="STRING" id="4529.A0A0E0N0J2"/>
<dbReference type="EnsemblPlants" id="ORUFI01G28970.1">
    <property type="protein sequence ID" value="ORUFI01G28970.1"/>
    <property type="gene ID" value="ORUFI01G28970"/>
</dbReference>
<feature type="domain" description="KIB1-4 beta-propeller" evidence="1">
    <location>
        <begin position="31"/>
        <end position="139"/>
    </location>
</feature>
<evidence type="ECO:0000313" key="2">
    <source>
        <dbReference type="EnsemblPlants" id="ORUFI01G28970.1"/>
    </source>
</evidence>
<dbReference type="AlphaFoldDB" id="A0A0E0N0J2"/>
<sequence>MNLRLHPKPEPPWLMLPAAGDSPQHLAVADFYSFSDGRRRSITLPSPAIQSRMWIGSAKGWLVTTDDKCGLHLLNPISGTQHSLPSITTTGYFDALPRTDGDEARVVLARGRDAKWMPLQTRHMYEDVIVYRGQFYMVTLGLSQCELWGP</sequence>
<dbReference type="Gramene" id="ORUFI01G28970.1">
    <property type="protein sequence ID" value="ORUFI01G28970.1"/>
    <property type="gene ID" value="ORUFI01G28970"/>
</dbReference>
<dbReference type="PANTHER" id="PTHR44586">
    <property type="entry name" value="F-BOX DOMAIN CONTAINING PROTEIN, EXPRESSED"/>
    <property type="match status" value="1"/>
</dbReference>
<accession>A0A0E0N0J2</accession>
<dbReference type="HOGENOM" id="CLU_112212_0_0_1"/>
<reference evidence="2" key="2">
    <citation type="submission" date="2015-06" db="UniProtKB">
        <authorList>
            <consortium name="EnsemblPlants"/>
        </authorList>
    </citation>
    <scope>IDENTIFICATION</scope>
</reference>
<proteinExistence type="predicted"/>
<dbReference type="PANTHER" id="PTHR44586:SF25">
    <property type="entry name" value="(WILD MALAYSIAN BANANA) HYPOTHETICAL PROTEIN"/>
    <property type="match status" value="1"/>
</dbReference>
<reference evidence="3" key="1">
    <citation type="submission" date="2013-06" db="EMBL/GenBank/DDBJ databases">
        <authorList>
            <person name="Zhao Q."/>
        </authorList>
    </citation>
    <scope>NUCLEOTIDE SEQUENCE</scope>
    <source>
        <strain evidence="3">cv. W1943</strain>
    </source>
</reference>
<dbReference type="Pfam" id="PF03478">
    <property type="entry name" value="Beta-prop_KIB1-4"/>
    <property type="match status" value="1"/>
</dbReference>
<keyword evidence="3" id="KW-1185">Reference proteome</keyword>
<protein>
    <recommendedName>
        <fullName evidence="1">KIB1-4 beta-propeller domain-containing protein</fullName>
    </recommendedName>
</protein>